<protein>
    <submittedName>
        <fullName evidence="8">Acetolactate synthase-1/2/3 large subunit</fullName>
    </submittedName>
</protein>
<evidence type="ECO:0000256" key="1">
    <source>
        <dbReference type="ARBA" id="ARBA00001964"/>
    </source>
</evidence>
<feature type="domain" description="Thiamine pyrophosphate enzyme N-terminal TPP-binding" evidence="7">
    <location>
        <begin position="3"/>
        <end position="107"/>
    </location>
</feature>
<dbReference type="Gene3D" id="3.40.50.1220">
    <property type="entry name" value="TPP-binding domain"/>
    <property type="match status" value="1"/>
</dbReference>
<proteinExistence type="inferred from homology"/>
<dbReference type="GO" id="GO:0000287">
    <property type="term" value="F:magnesium ion binding"/>
    <property type="evidence" value="ECO:0007669"/>
    <property type="project" value="InterPro"/>
</dbReference>
<dbReference type="PANTHER" id="PTHR18968:SF13">
    <property type="entry name" value="ACETOLACTATE SYNTHASE CATALYTIC SUBUNIT, MITOCHONDRIAL"/>
    <property type="match status" value="1"/>
</dbReference>
<evidence type="ECO:0000259" key="7">
    <source>
        <dbReference type="Pfam" id="PF02776"/>
    </source>
</evidence>
<evidence type="ECO:0000259" key="6">
    <source>
        <dbReference type="Pfam" id="PF02775"/>
    </source>
</evidence>
<dbReference type="STRING" id="112903.SAMN04490178_11171"/>
<dbReference type="GO" id="GO:0009099">
    <property type="term" value="P:L-valine biosynthetic process"/>
    <property type="evidence" value="ECO:0007669"/>
    <property type="project" value="TreeGrafter"/>
</dbReference>
<accession>A0A1H8VG53</accession>
<dbReference type="GO" id="GO:0005948">
    <property type="term" value="C:acetolactate synthase complex"/>
    <property type="evidence" value="ECO:0007669"/>
    <property type="project" value="TreeGrafter"/>
</dbReference>
<dbReference type="Pfam" id="PF02775">
    <property type="entry name" value="TPP_enzyme_C"/>
    <property type="match status" value="1"/>
</dbReference>
<gene>
    <name evidence="8" type="ORF">SAMN04490178_11171</name>
</gene>
<dbReference type="SUPFAM" id="SSF52467">
    <property type="entry name" value="DHS-like NAD/FAD-binding domain"/>
    <property type="match status" value="1"/>
</dbReference>
<dbReference type="InterPro" id="IPR029061">
    <property type="entry name" value="THDP-binding"/>
</dbReference>
<dbReference type="RefSeq" id="WP_091746860.1">
    <property type="nucleotide sequence ID" value="NZ_FODY01000011.1"/>
</dbReference>
<keyword evidence="3 4" id="KW-0786">Thiamine pyrophosphate</keyword>
<feature type="domain" description="Thiamine pyrophosphate enzyme TPP-binding" evidence="6">
    <location>
        <begin position="393"/>
        <end position="540"/>
    </location>
</feature>
<dbReference type="Pfam" id="PF02776">
    <property type="entry name" value="TPP_enzyme_N"/>
    <property type="match status" value="1"/>
</dbReference>
<dbReference type="InterPro" id="IPR045229">
    <property type="entry name" value="TPP_enz"/>
</dbReference>
<evidence type="ECO:0000313" key="9">
    <source>
        <dbReference type="Proteomes" id="UP000198847"/>
    </source>
</evidence>
<dbReference type="GO" id="GO:0050660">
    <property type="term" value="F:flavin adenine dinucleotide binding"/>
    <property type="evidence" value="ECO:0007669"/>
    <property type="project" value="TreeGrafter"/>
</dbReference>
<dbReference type="Gene3D" id="3.40.50.970">
    <property type="match status" value="2"/>
</dbReference>
<name>A0A1H8VG53_9FIRM</name>
<dbReference type="InterPro" id="IPR012001">
    <property type="entry name" value="Thiamin_PyroP_enz_TPP-bd_dom"/>
</dbReference>
<comment type="cofactor">
    <cofactor evidence="1">
        <name>thiamine diphosphate</name>
        <dbReference type="ChEBI" id="CHEBI:58937"/>
    </cofactor>
</comment>
<reference evidence="8 9" key="1">
    <citation type="submission" date="2016-10" db="EMBL/GenBank/DDBJ databases">
        <authorList>
            <person name="de Groot N.N."/>
        </authorList>
    </citation>
    <scope>NUCLEOTIDE SEQUENCE [LARGE SCALE GENOMIC DNA]</scope>
    <source>
        <strain evidence="8 9">DSM 13305</strain>
    </source>
</reference>
<evidence type="ECO:0000256" key="3">
    <source>
        <dbReference type="ARBA" id="ARBA00023052"/>
    </source>
</evidence>
<evidence type="ECO:0000259" key="5">
    <source>
        <dbReference type="Pfam" id="PF00205"/>
    </source>
</evidence>
<keyword evidence="9" id="KW-1185">Reference proteome</keyword>
<dbReference type="InterPro" id="IPR000399">
    <property type="entry name" value="TPP-bd_CS"/>
</dbReference>
<dbReference type="AlphaFoldDB" id="A0A1H8VG53"/>
<evidence type="ECO:0000313" key="8">
    <source>
        <dbReference type="EMBL" id="SEP14310.1"/>
    </source>
</evidence>
<dbReference type="SUPFAM" id="SSF52518">
    <property type="entry name" value="Thiamin diphosphate-binding fold (THDP-binding)"/>
    <property type="match status" value="2"/>
</dbReference>
<dbReference type="InterPro" id="IPR029035">
    <property type="entry name" value="DHS-like_NAD/FAD-binding_dom"/>
</dbReference>
<organism evidence="8 9">
    <name type="scientific">Propionispora vibrioides</name>
    <dbReference type="NCBI Taxonomy" id="112903"/>
    <lineage>
        <taxon>Bacteria</taxon>
        <taxon>Bacillati</taxon>
        <taxon>Bacillota</taxon>
        <taxon>Negativicutes</taxon>
        <taxon>Selenomonadales</taxon>
        <taxon>Sporomusaceae</taxon>
        <taxon>Propionispora</taxon>
    </lineage>
</organism>
<dbReference type="PROSITE" id="PS00187">
    <property type="entry name" value="TPP_ENZYMES"/>
    <property type="match status" value="1"/>
</dbReference>
<dbReference type="EMBL" id="FODY01000011">
    <property type="protein sequence ID" value="SEP14310.1"/>
    <property type="molecule type" value="Genomic_DNA"/>
</dbReference>
<dbReference type="Pfam" id="PF00205">
    <property type="entry name" value="TPP_enzyme_M"/>
    <property type="match status" value="1"/>
</dbReference>
<evidence type="ECO:0000256" key="4">
    <source>
        <dbReference type="RuleBase" id="RU362132"/>
    </source>
</evidence>
<dbReference type="CDD" id="cd07035">
    <property type="entry name" value="TPP_PYR_POX_like"/>
    <property type="match status" value="1"/>
</dbReference>
<sequence length="553" mass="59363">MKKVVTLLVENLLKLGVTHAFGIPGRPVAAINAEIGKQGLRYVLCRHESGAGFAAAGYALMNDSLGVVVGTGGPGGTNLLTAAGQAKAYNLPVLFITGHPSMQETGKSLGHDASFLGTDLVKMFEPVTLFSAQVGRAETFPLYLKHALEKACSGMVKGPVHLNIPADVLLEEIKAFDVDILPSPILTSNAIEQIIPLLNEARSPVLFLGKGVHLSQAYEEVQRVASYWNIPVMTTPGGKGCFRTDDALSLGGSGLGGSPQADLWVKRGIDLMIVIGSRLSDLAMSGITPDFYPKKVIQFDCDPTFIGKAIPVPTIAVIGDAKHNLCQLLKYAQGKQSPVPVGRDVLQEAQKEIAATVNFVKQEPNHEPSILSAAATMRVLRRNVPRDTIFFGDNGSHTFYAIQHLDIYEPGTFYFDEYFATMGHAIGYSIGAKLARPERPIVCITGDGCMMMHGTEVSTAVCNNIPVIFVVLNNGRLAMVDVGMKKMFNFTVGSVFETPMNATAFAQSLGAAAFRCSDENDVARALQFAINHQGPTVVEVLVDPEEIPPILKR</sequence>
<dbReference type="OrthoDB" id="4494979at2"/>
<feature type="domain" description="Thiamine pyrophosphate enzyme central" evidence="5">
    <location>
        <begin position="191"/>
        <end position="327"/>
    </location>
</feature>
<dbReference type="PANTHER" id="PTHR18968">
    <property type="entry name" value="THIAMINE PYROPHOSPHATE ENZYMES"/>
    <property type="match status" value="1"/>
</dbReference>
<dbReference type="Proteomes" id="UP000198847">
    <property type="component" value="Unassembled WGS sequence"/>
</dbReference>
<dbReference type="GO" id="GO:0003984">
    <property type="term" value="F:acetolactate synthase activity"/>
    <property type="evidence" value="ECO:0007669"/>
    <property type="project" value="TreeGrafter"/>
</dbReference>
<dbReference type="InterPro" id="IPR012000">
    <property type="entry name" value="Thiamin_PyroP_enz_cen_dom"/>
</dbReference>
<evidence type="ECO:0000256" key="2">
    <source>
        <dbReference type="ARBA" id="ARBA00007812"/>
    </source>
</evidence>
<comment type="similarity">
    <text evidence="2 4">Belongs to the TPP enzyme family.</text>
</comment>
<dbReference type="GO" id="GO:0030976">
    <property type="term" value="F:thiamine pyrophosphate binding"/>
    <property type="evidence" value="ECO:0007669"/>
    <property type="project" value="InterPro"/>
</dbReference>
<dbReference type="GO" id="GO:0009097">
    <property type="term" value="P:isoleucine biosynthetic process"/>
    <property type="evidence" value="ECO:0007669"/>
    <property type="project" value="TreeGrafter"/>
</dbReference>
<dbReference type="CDD" id="cd00568">
    <property type="entry name" value="TPP_enzymes"/>
    <property type="match status" value="1"/>
</dbReference>
<dbReference type="InterPro" id="IPR011766">
    <property type="entry name" value="TPP_enzyme_TPP-bd"/>
</dbReference>